<protein>
    <submittedName>
        <fullName evidence="9">PfkB family carbohydrate kinase</fullName>
    </submittedName>
</protein>
<dbReference type="PROSITE" id="PS00584">
    <property type="entry name" value="PFKB_KINASES_2"/>
    <property type="match status" value="1"/>
</dbReference>
<dbReference type="SUPFAM" id="SSF53613">
    <property type="entry name" value="Ribokinase-like"/>
    <property type="match status" value="1"/>
</dbReference>
<keyword evidence="6" id="KW-0119">Carbohydrate metabolism</keyword>
<dbReference type="InterPro" id="IPR011611">
    <property type="entry name" value="PfkB_dom"/>
</dbReference>
<dbReference type="PANTHER" id="PTHR43793">
    <property type="entry name" value="FAD SYNTHASE"/>
    <property type="match status" value="1"/>
</dbReference>
<sequence length="451" mass="45971">MPAGVVSRRPHVVVVGDTLLDRDVVGRVERLCPDAPAPVVDVEGTRARPGGAGLAAVLAAADARTTLVTPLSGDAEAVELRSLLDGAGVDVVPLPHEGATRVKTRLRAGGQSIARIDTGGPGRPQGRLPDGVAELVVGADVVLVSCYGAGTSGLEPLRAVLAGRALVRPVVWDPHPRGADPVPGCALVTPNLAEAQHRAAARGPDGDFLAEHLVRRWSARAVAVTCGERGAWVATPGGGSSFVRACAVDGDSCGAGDRFAAAAAVALARGSTALEAVEDAVEAATAFVASGGAGGLRPGTPARADRPGGEAPTGTLVATGGCFDLLHAGHVQLLEEARALGDRLVVMLNSDASVHRLKGPGRPVQTVHDRARVLLGLSCVDDVVVFDDDDPRAALRRLRPDVWVKGGDYTAAELPEAPVVRSWGGRVVILPTLAGRSTTAVLHSIRTGGPS</sequence>
<dbReference type="NCBIfam" id="TIGR00125">
    <property type="entry name" value="cyt_tran_rel"/>
    <property type="match status" value="1"/>
</dbReference>
<dbReference type="Gene3D" id="3.40.1190.20">
    <property type="match status" value="1"/>
</dbReference>
<dbReference type="Pfam" id="PF01467">
    <property type="entry name" value="CTP_transf_like"/>
    <property type="match status" value="1"/>
</dbReference>
<dbReference type="SUPFAM" id="SSF52374">
    <property type="entry name" value="Nucleotidylyl transferase"/>
    <property type="match status" value="1"/>
</dbReference>
<dbReference type="InterPro" id="IPR002173">
    <property type="entry name" value="Carboh/pur_kinase_PfkB_CS"/>
</dbReference>
<keyword evidence="2" id="KW-0808">Transferase</keyword>
<dbReference type="PANTHER" id="PTHR43793:SF2">
    <property type="entry name" value="BIFUNCTIONAL PROTEIN HLDE"/>
    <property type="match status" value="1"/>
</dbReference>
<evidence type="ECO:0000313" key="10">
    <source>
        <dbReference type="Proteomes" id="UP001500945"/>
    </source>
</evidence>
<evidence type="ECO:0000259" key="7">
    <source>
        <dbReference type="Pfam" id="PF00294"/>
    </source>
</evidence>
<feature type="domain" description="Carbohydrate kinase PfkB" evidence="7">
    <location>
        <begin position="11"/>
        <end position="294"/>
    </location>
</feature>
<evidence type="ECO:0000256" key="2">
    <source>
        <dbReference type="ARBA" id="ARBA00022679"/>
    </source>
</evidence>
<evidence type="ECO:0000256" key="3">
    <source>
        <dbReference type="ARBA" id="ARBA00022695"/>
    </source>
</evidence>
<organism evidence="9 10">
    <name type="scientific">Fodinibacter luteus</name>
    <dbReference type="NCBI Taxonomy" id="552064"/>
    <lineage>
        <taxon>Bacteria</taxon>
        <taxon>Bacillati</taxon>
        <taxon>Actinomycetota</taxon>
        <taxon>Actinomycetes</taxon>
        <taxon>Micrococcales</taxon>
        <taxon>Intrasporangiaceae</taxon>
        <taxon>Fodinibacter (ex Wang et al. 2009)</taxon>
    </lineage>
</organism>
<comment type="caution">
    <text evidence="9">The sequence shown here is derived from an EMBL/GenBank/DDBJ whole genome shotgun (WGS) entry which is preliminary data.</text>
</comment>
<dbReference type="Pfam" id="PF00294">
    <property type="entry name" value="PfkB"/>
    <property type="match status" value="1"/>
</dbReference>
<proteinExistence type="predicted"/>
<dbReference type="EMBL" id="BAABGM010000011">
    <property type="protein sequence ID" value="GAA4404398.1"/>
    <property type="molecule type" value="Genomic_DNA"/>
</dbReference>
<comment type="pathway">
    <text evidence="1">Bacterial outer membrane biogenesis; LPS core biosynthesis.</text>
</comment>
<feature type="domain" description="Cytidyltransferase-like" evidence="8">
    <location>
        <begin position="319"/>
        <end position="411"/>
    </location>
</feature>
<dbReference type="Gene3D" id="3.40.50.620">
    <property type="entry name" value="HUPs"/>
    <property type="match status" value="1"/>
</dbReference>
<dbReference type="InterPro" id="IPR029056">
    <property type="entry name" value="Ribokinase-like"/>
</dbReference>
<gene>
    <name evidence="9" type="ORF">GCM10023168_16990</name>
</gene>
<dbReference type="InterPro" id="IPR050385">
    <property type="entry name" value="Archaeal_FAD_synthase"/>
</dbReference>
<name>A0ABP8KDM7_9MICO</name>
<dbReference type="Proteomes" id="UP001500945">
    <property type="component" value="Unassembled WGS sequence"/>
</dbReference>
<keyword evidence="10" id="KW-1185">Reference proteome</keyword>
<evidence type="ECO:0000256" key="1">
    <source>
        <dbReference type="ARBA" id="ARBA00004713"/>
    </source>
</evidence>
<dbReference type="InterPro" id="IPR014729">
    <property type="entry name" value="Rossmann-like_a/b/a_fold"/>
</dbReference>
<evidence type="ECO:0000313" key="9">
    <source>
        <dbReference type="EMBL" id="GAA4404398.1"/>
    </source>
</evidence>
<evidence type="ECO:0000256" key="4">
    <source>
        <dbReference type="ARBA" id="ARBA00022777"/>
    </source>
</evidence>
<dbReference type="InterPro" id="IPR004821">
    <property type="entry name" value="Cyt_trans-like"/>
</dbReference>
<dbReference type="GO" id="GO:0016301">
    <property type="term" value="F:kinase activity"/>
    <property type="evidence" value="ECO:0007669"/>
    <property type="project" value="UniProtKB-KW"/>
</dbReference>
<keyword evidence="3" id="KW-0548">Nucleotidyltransferase</keyword>
<keyword evidence="4 9" id="KW-0418">Kinase</keyword>
<evidence type="ECO:0000259" key="8">
    <source>
        <dbReference type="Pfam" id="PF01467"/>
    </source>
</evidence>
<keyword evidence="5" id="KW-0511">Multifunctional enzyme</keyword>
<reference evidence="10" key="1">
    <citation type="journal article" date="2019" name="Int. J. Syst. Evol. Microbiol.">
        <title>The Global Catalogue of Microorganisms (GCM) 10K type strain sequencing project: providing services to taxonomists for standard genome sequencing and annotation.</title>
        <authorList>
            <consortium name="The Broad Institute Genomics Platform"/>
            <consortium name="The Broad Institute Genome Sequencing Center for Infectious Disease"/>
            <person name="Wu L."/>
            <person name="Ma J."/>
        </authorList>
    </citation>
    <scope>NUCLEOTIDE SEQUENCE [LARGE SCALE GENOMIC DNA]</scope>
    <source>
        <strain evidence="10">JCM 17809</strain>
    </source>
</reference>
<accession>A0ABP8KDM7</accession>
<evidence type="ECO:0000256" key="6">
    <source>
        <dbReference type="ARBA" id="ARBA00023277"/>
    </source>
</evidence>
<evidence type="ECO:0000256" key="5">
    <source>
        <dbReference type="ARBA" id="ARBA00023268"/>
    </source>
</evidence>